<dbReference type="STRING" id="215250.A0A316YYH2"/>
<dbReference type="GO" id="GO:0009251">
    <property type="term" value="P:glucan catabolic process"/>
    <property type="evidence" value="ECO:0007669"/>
    <property type="project" value="TreeGrafter"/>
</dbReference>
<dbReference type="InterPro" id="IPR013320">
    <property type="entry name" value="ConA-like_dom_sf"/>
</dbReference>
<dbReference type="RefSeq" id="XP_025380331.1">
    <property type="nucleotide sequence ID" value="XM_025519077.1"/>
</dbReference>
<evidence type="ECO:0000313" key="5">
    <source>
        <dbReference type="Proteomes" id="UP000245768"/>
    </source>
</evidence>
<dbReference type="EMBL" id="KZ819634">
    <property type="protein sequence ID" value="PWN93133.1"/>
    <property type="molecule type" value="Genomic_DNA"/>
</dbReference>
<dbReference type="Pfam" id="PF26113">
    <property type="entry name" value="GH16_XgeA"/>
    <property type="match status" value="1"/>
</dbReference>
<feature type="signal peptide" evidence="2">
    <location>
        <begin position="1"/>
        <end position="28"/>
    </location>
</feature>
<feature type="chain" id="PRO_5016374805" description="GH16 domain-containing protein" evidence="2">
    <location>
        <begin position="29"/>
        <end position="478"/>
    </location>
</feature>
<dbReference type="PROSITE" id="PS51762">
    <property type="entry name" value="GH16_2"/>
    <property type="match status" value="1"/>
</dbReference>
<organism evidence="4 5">
    <name type="scientific">Acaromyces ingoldii</name>
    <dbReference type="NCBI Taxonomy" id="215250"/>
    <lineage>
        <taxon>Eukaryota</taxon>
        <taxon>Fungi</taxon>
        <taxon>Dikarya</taxon>
        <taxon>Basidiomycota</taxon>
        <taxon>Ustilaginomycotina</taxon>
        <taxon>Exobasidiomycetes</taxon>
        <taxon>Exobasidiales</taxon>
        <taxon>Cryptobasidiaceae</taxon>
        <taxon>Acaromyces</taxon>
    </lineage>
</organism>
<accession>A0A316YYH2</accession>
<dbReference type="GO" id="GO:0004553">
    <property type="term" value="F:hydrolase activity, hydrolyzing O-glycosyl compounds"/>
    <property type="evidence" value="ECO:0007669"/>
    <property type="project" value="InterPro"/>
</dbReference>
<keyword evidence="2" id="KW-0732">Signal</keyword>
<protein>
    <recommendedName>
        <fullName evidence="3">GH16 domain-containing protein</fullName>
    </recommendedName>
</protein>
<dbReference type="AlphaFoldDB" id="A0A316YYH2"/>
<dbReference type="PANTHER" id="PTHR10963:SF24">
    <property type="entry name" value="GLYCOSIDASE C21B10.07-RELATED"/>
    <property type="match status" value="1"/>
</dbReference>
<dbReference type="OrthoDB" id="192832at2759"/>
<keyword evidence="5" id="KW-1185">Reference proteome</keyword>
<evidence type="ECO:0000256" key="2">
    <source>
        <dbReference type="SAM" id="SignalP"/>
    </source>
</evidence>
<dbReference type="GeneID" id="37040993"/>
<dbReference type="Proteomes" id="UP000245768">
    <property type="component" value="Unassembled WGS sequence"/>
</dbReference>
<feature type="compositionally biased region" description="Basic residues" evidence="1">
    <location>
        <begin position="56"/>
        <end position="68"/>
    </location>
</feature>
<evidence type="ECO:0000313" key="4">
    <source>
        <dbReference type="EMBL" id="PWN93133.1"/>
    </source>
</evidence>
<feature type="compositionally biased region" description="Low complexity" evidence="1">
    <location>
        <begin position="112"/>
        <end position="155"/>
    </location>
</feature>
<dbReference type="InterPro" id="IPR000757">
    <property type="entry name" value="Beta-glucanase-like"/>
</dbReference>
<dbReference type="InParanoid" id="A0A316YYH2"/>
<dbReference type="SUPFAM" id="SSF49899">
    <property type="entry name" value="Concanavalin A-like lectins/glucanases"/>
    <property type="match status" value="1"/>
</dbReference>
<sequence>MFLFHCTPLFTLFVALALVAGPTSYTAATVIDVAHQGPLDASAAFHRDILDTTAHAHRRRSSHCKSKKASNAVKSDVVAASSSSSSSTSSSGGTRAHAVKKSKTKGKDGKSKSGSSGSSKSDSSKDSSSSSSSSSEDDSSSSSSSSSKNGTSASTTGGGSGPYKLVKSNRGDKFWDGSWNFWNKADPTNGKVRFVDHSTAQGSDLVGMKDGAAYMRASSKNLNGQNRPSVRFESKRAYDSGLIIFDVKKMPVGCGVWPALWTTQGANWPRGGEIDVVEGVGYEASNGRNQMTVHIGQNSPLEGGKSLGTPLAKNCNQYGEHTGCAFFDSNKNGPSWGTKFNAAGGGVWAMEFGSGHGVRIWFFGRKSGKIPKELSEPGNAPSKLNPDSWGTPMANFQATALNQVISKQNIIMDITIGGDWAGNVPMDGDHCGNSLWNALQIGNNYKDAEFLINGIDVYCLDDACSKNSHGKRARDFSS</sequence>
<feature type="domain" description="GH16" evidence="3">
    <location>
        <begin position="154"/>
        <end position="429"/>
    </location>
</feature>
<dbReference type="InterPro" id="IPR050546">
    <property type="entry name" value="Glycosyl_Hydrlase_16"/>
</dbReference>
<dbReference type="Gene3D" id="2.60.120.200">
    <property type="match status" value="1"/>
</dbReference>
<evidence type="ECO:0000256" key="1">
    <source>
        <dbReference type="SAM" id="MobiDB-lite"/>
    </source>
</evidence>
<feature type="compositionally biased region" description="Low complexity" evidence="1">
    <location>
        <begin position="69"/>
        <end position="91"/>
    </location>
</feature>
<gene>
    <name evidence="4" type="ORF">FA10DRAFT_236480</name>
</gene>
<proteinExistence type="predicted"/>
<dbReference type="PANTHER" id="PTHR10963">
    <property type="entry name" value="GLYCOSYL HYDROLASE-RELATED"/>
    <property type="match status" value="1"/>
</dbReference>
<reference evidence="4 5" key="1">
    <citation type="journal article" date="2018" name="Mol. Biol. Evol.">
        <title>Broad Genomic Sampling Reveals a Smut Pathogenic Ancestry of the Fungal Clade Ustilaginomycotina.</title>
        <authorList>
            <person name="Kijpornyongpan T."/>
            <person name="Mondo S.J."/>
            <person name="Barry K."/>
            <person name="Sandor L."/>
            <person name="Lee J."/>
            <person name="Lipzen A."/>
            <person name="Pangilinan J."/>
            <person name="LaButti K."/>
            <person name="Hainaut M."/>
            <person name="Henrissat B."/>
            <person name="Grigoriev I.V."/>
            <person name="Spatafora J.W."/>
            <person name="Aime M.C."/>
        </authorList>
    </citation>
    <scope>NUCLEOTIDE SEQUENCE [LARGE SCALE GENOMIC DNA]</scope>
    <source>
        <strain evidence="4 5">MCA 4198</strain>
    </source>
</reference>
<evidence type="ECO:0000259" key="3">
    <source>
        <dbReference type="PROSITE" id="PS51762"/>
    </source>
</evidence>
<name>A0A316YYH2_9BASI</name>
<feature type="region of interest" description="Disordered" evidence="1">
    <location>
        <begin position="56"/>
        <end position="165"/>
    </location>
</feature>